<evidence type="ECO:0000256" key="4">
    <source>
        <dbReference type="ARBA" id="ARBA00022982"/>
    </source>
</evidence>
<feature type="transmembrane region" description="Helical" evidence="7">
    <location>
        <begin position="198"/>
        <end position="220"/>
    </location>
</feature>
<keyword evidence="5" id="KW-0408">Iron</keyword>
<feature type="transmembrane region" description="Helical" evidence="7">
    <location>
        <begin position="312"/>
        <end position="334"/>
    </location>
</feature>
<dbReference type="RefSeq" id="WP_219480207.1">
    <property type="nucleotide sequence ID" value="NZ_JAHXCT010000002.1"/>
</dbReference>
<sequence length="369" mass="41493">MKKDNIQRLLALLTCCLVMMVVAVNRDGTVLGHKIKKDTDTVAVTKKVTIDRITEDGTRIINTTTLGKGITGYAGEVPLEVYIKDNKITKIVALPNKETPDFFEEASALFAKWQGLETEKAVTAKVDAVSGATFSSKAIIANVRAAAQYAAQTKQEQPNNNTFEWTWQYIAGLIVVLMGAIIPLFYKNKWMRRIQFVLNIVVLGLWCGTFISYSLIVSFLSHGTNWAISAVPLIMLITAFIYPLFGKKNYYCNNICPYGSIQELASSATKKKWKMSKETTKRLELFREILWTVLMMLMLVGTAFEWMDYEVFSAFLITTASWVVLAIAVVFLLLSFFVPRPYCRFVCPTGTLFKIAQSGKVFKIPSKKK</sequence>
<dbReference type="Pfam" id="PF04205">
    <property type="entry name" value="FMN_bind"/>
    <property type="match status" value="1"/>
</dbReference>
<proteinExistence type="predicted"/>
<evidence type="ECO:0000256" key="8">
    <source>
        <dbReference type="SAM" id="SignalP"/>
    </source>
</evidence>
<feature type="transmembrane region" description="Helical" evidence="7">
    <location>
        <begin position="285"/>
        <end position="306"/>
    </location>
</feature>
<feature type="transmembrane region" description="Helical" evidence="7">
    <location>
        <begin position="165"/>
        <end position="186"/>
    </location>
</feature>
<evidence type="ECO:0000256" key="5">
    <source>
        <dbReference type="ARBA" id="ARBA00023004"/>
    </source>
</evidence>
<keyword evidence="7" id="KW-0472">Membrane</keyword>
<dbReference type="EMBL" id="JAHXCT010000002">
    <property type="protein sequence ID" value="MBW4768934.1"/>
    <property type="molecule type" value="Genomic_DNA"/>
</dbReference>
<name>A0ABS6YDY4_9BACT</name>
<evidence type="ECO:0000256" key="1">
    <source>
        <dbReference type="ARBA" id="ARBA00022448"/>
    </source>
</evidence>
<dbReference type="InterPro" id="IPR007329">
    <property type="entry name" value="FMN-bd"/>
</dbReference>
<dbReference type="InterPro" id="IPR017896">
    <property type="entry name" value="4Fe4S_Fe-S-bd"/>
</dbReference>
<dbReference type="PANTHER" id="PTHR30176">
    <property type="entry name" value="FERREDOXIN-TYPE PROTEIN NAPH"/>
    <property type="match status" value="1"/>
</dbReference>
<organism evidence="10 11">
    <name type="scientific">Hoylesella nanceiensis</name>
    <dbReference type="NCBI Taxonomy" id="425941"/>
    <lineage>
        <taxon>Bacteria</taxon>
        <taxon>Pseudomonadati</taxon>
        <taxon>Bacteroidota</taxon>
        <taxon>Bacteroidia</taxon>
        <taxon>Bacteroidales</taxon>
        <taxon>Prevotellaceae</taxon>
        <taxon>Hoylesella</taxon>
    </lineage>
</organism>
<evidence type="ECO:0000313" key="11">
    <source>
        <dbReference type="Proteomes" id="UP000788426"/>
    </source>
</evidence>
<evidence type="ECO:0000256" key="7">
    <source>
        <dbReference type="SAM" id="Phobius"/>
    </source>
</evidence>
<keyword evidence="1" id="KW-0813">Transport</keyword>
<evidence type="ECO:0000256" key="6">
    <source>
        <dbReference type="ARBA" id="ARBA00023014"/>
    </source>
</evidence>
<dbReference type="Proteomes" id="UP000788426">
    <property type="component" value="Unassembled WGS sequence"/>
</dbReference>
<dbReference type="Pfam" id="PF12801">
    <property type="entry name" value="Fer4_5"/>
    <property type="match status" value="2"/>
</dbReference>
<evidence type="ECO:0000256" key="2">
    <source>
        <dbReference type="ARBA" id="ARBA00022485"/>
    </source>
</evidence>
<keyword evidence="4" id="KW-0249">Electron transport</keyword>
<dbReference type="PANTHER" id="PTHR30176:SF3">
    <property type="entry name" value="FERREDOXIN-TYPE PROTEIN NAPH"/>
    <property type="match status" value="1"/>
</dbReference>
<keyword evidence="2" id="KW-0004">4Fe-4S</keyword>
<keyword evidence="8" id="KW-0732">Signal</keyword>
<gene>
    <name evidence="10" type="ORF">KZO38_04070</name>
</gene>
<feature type="domain" description="FMN-binding" evidence="9">
    <location>
        <begin position="72"/>
        <end position="150"/>
    </location>
</feature>
<feature type="chain" id="PRO_5046150921" evidence="8">
    <location>
        <begin position="24"/>
        <end position="369"/>
    </location>
</feature>
<keyword evidence="7" id="KW-1133">Transmembrane helix</keyword>
<keyword evidence="11" id="KW-1185">Reference proteome</keyword>
<comment type="caution">
    <text evidence="10">The sequence shown here is derived from an EMBL/GenBank/DDBJ whole genome shotgun (WGS) entry which is preliminary data.</text>
</comment>
<keyword evidence="3" id="KW-0479">Metal-binding</keyword>
<evidence type="ECO:0000259" key="9">
    <source>
        <dbReference type="SMART" id="SM00900"/>
    </source>
</evidence>
<protein>
    <submittedName>
        <fullName evidence="10">4Fe-4S binding protein</fullName>
    </submittedName>
</protein>
<accession>A0ABS6YDY4</accession>
<feature type="transmembrane region" description="Helical" evidence="7">
    <location>
        <begin position="226"/>
        <end position="245"/>
    </location>
</feature>
<evidence type="ECO:0000256" key="3">
    <source>
        <dbReference type="ARBA" id="ARBA00022723"/>
    </source>
</evidence>
<reference evidence="10 11" key="1">
    <citation type="submission" date="2021-07" db="EMBL/GenBank/DDBJ databases">
        <title>Genomic diversity and antimicrobial resistance of Prevotella spp. isolated from chronic lung disease airways.</title>
        <authorList>
            <person name="Webb K.A."/>
            <person name="Olagoke O.S."/>
            <person name="Baird T."/>
            <person name="Neill J."/>
            <person name="Pham A."/>
            <person name="Wells T.J."/>
            <person name="Ramsay K.A."/>
            <person name="Bell S.C."/>
            <person name="Sarovich D.S."/>
            <person name="Price E.P."/>
        </authorList>
    </citation>
    <scope>NUCLEOTIDE SEQUENCE [LARGE SCALE GENOMIC DNA]</scope>
    <source>
        <strain evidence="10 11">SCHI0011.S.12</strain>
    </source>
</reference>
<evidence type="ECO:0000313" key="10">
    <source>
        <dbReference type="EMBL" id="MBW4768934.1"/>
    </source>
</evidence>
<dbReference type="SMART" id="SM00900">
    <property type="entry name" value="FMN_bind"/>
    <property type="match status" value="1"/>
</dbReference>
<keyword evidence="7" id="KW-0812">Transmembrane</keyword>
<feature type="signal peptide" evidence="8">
    <location>
        <begin position="1"/>
        <end position="23"/>
    </location>
</feature>
<dbReference type="InterPro" id="IPR051684">
    <property type="entry name" value="Electron_Trans/Redox"/>
</dbReference>
<keyword evidence="6" id="KW-0411">Iron-sulfur</keyword>